<reference evidence="11 21" key="3">
    <citation type="submission" date="2016-09" db="EMBL/GenBank/DDBJ databases">
        <title>Complete Genome Sequence of Lactobacillus salivarius Jin.</title>
        <authorList>
            <person name="Jin N."/>
            <person name="Li C."/>
            <person name="Wang M."/>
            <person name="Ren D."/>
            <person name="Di Y."/>
            <person name="Pan R."/>
            <person name="Du S."/>
            <person name="Lu H."/>
            <person name="Li X."/>
            <person name="Tian M."/>
        </authorList>
    </citation>
    <scope>NUCLEOTIDE SEQUENCE [LARGE SCALE GENOMIC DNA]</scope>
    <source>
        <strain evidence="11 21">CICC 23174</strain>
    </source>
</reference>
<dbReference type="PROSITE" id="PS50902">
    <property type="entry name" value="FLAVODOXIN_LIKE"/>
    <property type="match status" value="1"/>
</dbReference>
<dbReference type="Pfam" id="PF00258">
    <property type="entry name" value="Flavodoxin_1"/>
    <property type="match status" value="1"/>
</dbReference>
<evidence type="ECO:0000313" key="10">
    <source>
        <dbReference type="EMBL" id="AIR10921.1"/>
    </source>
</evidence>
<keyword evidence="5 8" id="KW-0285">Flavoprotein</keyword>
<evidence type="ECO:0000313" key="12">
    <source>
        <dbReference type="EMBL" id="ARU18977.1"/>
    </source>
</evidence>
<dbReference type="EMBL" id="JARKHV010000019">
    <property type="protein sequence ID" value="MDF4187231.1"/>
    <property type="molecule type" value="Genomic_DNA"/>
</dbReference>
<dbReference type="InterPro" id="IPR029039">
    <property type="entry name" value="Flavoprotein-like_sf"/>
</dbReference>
<reference evidence="16 22" key="4">
    <citation type="submission" date="2017-03" db="EMBL/GenBank/DDBJ databases">
        <title>Phylogenomics and comparative genomics of Lactobacillus salivarius, a mammalian gut commensal.</title>
        <authorList>
            <person name="Harris H.M."/>
        </authorList>
    </citation>
    <scope>NUCLEOTIDE SEQUENCE [LARGE SCALE GENOMIC DNA]</scope>
    <source>
        <strain evidence="16 22">JCM 1047</strain>
    </source>
</reference>
<feature type="domain" description="Flavodoxin-like" evidence="9">
    <location>
        <begin position="4"/>
        <end position="145"/>
    </location>
</feature>
<gene>
    <name evidence="10" type="primary">fldA</name>
    <name evidence="18" type="ORF">A8C52_10745</name>
    <name evidence="17" type="ORF">B5G36_06875</name>
    <name evidence="16" type="ORF">B6U56_06755</name>
    <name evidence="12" type="ORF">B7R82_02770</name>
    <name evidence="11" type="ORF">BHF65_04745</name>
    <name evidence="13" type="ORF">K8V06_01010</name>
    <name evidence="10" type="ORF">LSJ_1256</name>
    <name evidence="14" type="ORF">PV940_09440</name>
    <name evidence="19" type="ORF">QFE45_06990</name>
    <name evidence="15" type="ORF">QYC35_02325</name>
</gene>
<evidence type="ECO:0000313" key="23">
    <source>
        <dbReference type="Proteomes" id="UP000195378"/>
    </source>
</evidence>
<evidence type="ECO:0000256" key="4">
    <source>
        <dbReference type="ARBA" id="ARBA00022448"/>
    </source>
</evidence>
<reference evidence="10 20" key="1">
    <citation type="journal article" date="2014" name="BMC Genomics">
        <title>Unusual genome complexity in Lactobacillus salivarius JCM1046.</title>
        <authorList>
            <person name="Raftis E.J."/>
            <person name="Forde B.M."/>
            <person name="Claesson M.J."/>
            <person name="O'Toole P.W."/>
        </authorList>
    </citation>
    <scope>NUCLEOTIDE SEQUENCE [LARGE SCALE GENOMIC DNA]</scope>
    <source>
        <strain evidence="10 20">JCM1046</strain>
    </source>
</reference>
<dbReference type="Proteomes" id="UP000218139">
    <property type="component" value="Unassembled WGS sequence"/>
</dbReference>
<evidence type="ECO:0000259" key="9">
    <source>
        <dbReference type="PROSITE" id="PS50902"/>
    </source>
</evidence>
<dbReference type="EMBL" id="JAUIQT010000001">
    <property type="protein sequence ID" value="MDN4833078.1"/>
    <property type="molecule type" value="Genomic_DNA"/>
</dbReference>
<reference evidence="18 25" key="2">
    <citation type="submission" date="2016-05" db="EMBL/GenBank/DDBJ databases">
        <authorList>
            <person name="Lee J.-Y."/>
            <person name="Kim E.B."/>
            <person name="Choi Y.-J."/>
        </authorList>
    </citation>
    <scope>NUCLEOTIDE SEQUENCE [LARGE SCALE GENOMIC DNA]</scope>
    <source>
        <strain evidence="18 25">KLA006</strain>
    </source>
</reference>
<reference evidence="14" key="10">
    <citation type="submission" date="2023-02" db="EMBL/GenBank/DDBJ databases">
        <title>Draft Whole-Genome Sequences of competitive exclusion Lactobacillus salivarius strains for Poultry.</title>
        <authorList>
            <person name="Ma L.M."/>
            <person name="Lopez-Guerra N."/>
            <person name="Zhang G."/>
        </authorList>
    </citation>
    <scope>NUCLEOTIDE SEQUENCE</scope>
    <source>
        <strain evidence="14">Salm-9</strain>
    </source>
</reference>
<evidence type="ECO:0000256" key="8">
    <source>
        <dbReference type="RuleBase" id="RU367037"/>
    </source>
</evidence>
<reference evidence="17" key="7">
    <citation type="journal article" date="2018" name="BMC Genomics">
        <title>Whole genome sequencing and function prediction of 133 gut anaerobes isolated from chicken caecum in pure cultures.</title>
        <authorList>
            <person name="Medvecky M."/>
            <person name="Cejkova D."/>
            <person name="Polansky O."/>
            <person name="Karasova D."/>
            <person name="Kubasova T."/>
            <person name="Cizek A."/>
            <person name="Rychlik I."/>
        </authorList>
    </citation>
    <scope>NUCLEOTIDE SEQUENCE</scope>
    <source>
        <strain evidence="17">An84</strain>
    </source>
</reference>
<protein>
    <recommendedName>
        <fullName evidence="8">Flavodoxin</fullName>
    </recommendedName>
</protein>
<dbReference type="InterPro" id="IPR008254">
    <property type="entry name" value="Flavodoxin/NO_synth"/>
</dbReference>
<dbReference type="EMBL" id="NFHF01000014">
    <property type="protein sequence ID" value="OUN18227.1"/>
    <property type="molecule type" value="Genomic_DNA"/>
</dbReference>
<dbReference type="Proteomes" id="UP001231316">
    <property type="component" value="Chromosome"/>
</dbReference>
<evidence type="ECO:0000313" key="24">
    <source>
        <dbReference type="Proteomes" id="UP000196255"/>
    </source>
</evidence>
<evidence type="ECO:0000313" key="20">
    <source>
        <dbReference type="Proteomes" id="UP000029488"/>
    </source>
</evidence>
<dbReference type="Proteomes" id="UP000759256">
    <property type="component" value="Unassembled WGS sequence"/>
</dbReference>
<dbReference type="PANTHER" id="PTHR42809:SF1">
    <property type="entry name" value="FLAVODOXIN 1"/>
    <property type="match status" value="1"/>
</dbReference>
<name>A0A089QIZ9_9LACO</name>
<dbReference type="Proteomes" id="UP000029488">
    <property type="component" value="Chromosome"/>
</dbReference>
<dbReference type="NCBIfam" id="NF005587">
    <property type="entry name" value="PRK07308.1"/>
    <property type="match status" value="1"/>
</dbReference>
<dbReference type="InterPro" id="IPR050619">
    <property type="entry name" value="Flavodoxin"/>
</dbReference>
<evidence type="ECO:0000313" key="15">
    <source>
        <dbReference type="EMBL" id="MDN4833078.1"/>
    </source>
</evidence>
<keyword evidence="4 8" id="KW-0813">Transport</keyword>
<dbReference type="SUPFAM" id="SSF52218">
    <property type="entry name" value="Flavoproteins"/>
    <property type="match status" value="1"/>
</dbReference>
<proteinExistence type="inferred from homology"/>
<comment type="function">
    <text evidence="2 8">Low-potential electron donor to a number of redox enzymes.</text>
</comment>
<evidence type="ECO:0000313" key="19">
    <source>
        <dbReference type="EMBL" id="WII28122.1"/>
    </source>
</evidence>
<dbReference type="Proteomes" id="UP001213566">
    <property type="component" value="Unassembled WGS sequence"/>
</dbReference>
<dbReference type="EMBL" id="CP020858">
    <property type="protein sequence ID" value="ARU18977.1"/>
    <property type="molecule type" value="Genomic_DNA"/>
</dbReference>
<dbReference type="KEGG" id="lsj:LSJ_1256"/>
<evidence type="ECO:0000256" key="7">
    <source>
        <dbReference type="ARBA" id="ARBA00022982"/>
    </source>
</evidence>
<dbReference type="GO" id="GO:0010181">
    <property type="term" value="F:FMN binding"/>
    <property type="evidence" value="ECO:0007669"/>
    <property type="project" value="UniProtKB-UniRule"/>
</dbReference>
<reference evidence="13" key="8">
    <citation type="journal article" date="2021" name="PeerJ">
        <title>Extensive microbial diversity within the chicken gut microbiome revealed by metagenomics and culture.</title>
        <authorList>
            <person name="Gilroy R."/>
            <person name="Ravi A."/>
            <person name="Getino M."/>
            <person name="Pursley I."/>
            <person name="Horton D.L."/>
            <person name="Alikhan N.F."/>
            <person name="Baker D."/>
            <person name="Gharbi K."/>
            <person name="Hall N."/>
            <person name="Watson M."/>
            <person name="Adriaenssens E.M."/>
            <person name="Foster-Nyarko E."/>
            <person name="Jarju S."/>
            <person name="Secka A."/>
            <person name="Antonio M."/>
            <person name="Oren A."/>
            <person name="Chaudhuri R.R."/>
            <person name="La Ragione R."/>
            <person name="Hildebrand F."/>
            <person name="Pallen M.J."/>
        </authorList>
    </citation>
    <scope>NUCLEOTIDE SEQUENCE</scope>
    <source>
        <strain evidence="13">CHK189-29639</strain>
    </source>
</reference>
<keyword evidence="6 8" id="KW-0288">FMN</keyword>
<evidence type="ECO:0000313" key="16">
    <source>
        <dbReference type="EMBL" id="OQQ90000.1"/>
    </source>
</evidence>
<evidence type="ECO:0000313" key="13">
    <source>
        <dbReference type="EMBL" id="HJG14708.1"/>
    </source>
</evidence>
<evidence type="ECO:0000313" key="21">
    <source>
        <dbReference type="Proteomes" id="UP000094723"/>
    </source>
</evidence>
<evidence type="ECO:0000256" key="5">
    <source>
        <dbReference type="ARBA" id="ARBA00022630"/>
    </source>
</evidence>
<evidence type="ECO:0000313" key="18">
    <source>
        <dbReference type="EMBL" id="PAY44525.1"/>
    </source>
</evidence>
<accession>A0A089QIZ9</accession>
<dbReference type="Proteomes" id="UP000192575">
    <property type="component" value="Unassembled WGS sequence"/>
</dbReference>
<dbReference type="NCBIfam" id="TIGR01753">
    <property type="entry name" value="flav_short"/>
    <property type="match status" value="1"/>
</dbReference>
<evidence type="ECO:0000313" key="11">
    <source>
        <dbReference type="EMBL" id="AOO73564.1"/>
    </source>
</evidence>
<dbReference type="InterPro" id="IPR010087">
    <property type="entry name" value="Flav_short"/>
</dbReference>
<evidence type="ECO:0000313" key="17">
    <source>
        <dbReference type="EMBL" id="OUN18227.1"/>
    </source>
</evidence>
<evidence type="ECO:0000313" key="22">
    <source>
        <dbReference type="Proteomes" id="UP000192575"/>
    </source>
</evidence>
<dbReference type="AlphaFoldDB" id="A0A089QIZ9"/>
<dbReference type="GeneID" id="89466020"/>
<evidence type="ECO:0000256" key="6">
    <source>
        <dbReference type="ARBA" id="ARBA00022643"/>
    </source>
</evidence>
<organism evidence="10 20">
    <name type="scientific">Ligilactobacillus salivarius</name>
    <dbReference type="NCBI Taxonomy" id="1624"/>
    <lineage>
        <taxon>Bacteria</taxon>
        <taxon>Bacillati</taxon>
        <taxon>Bacillota</taxon>
        <taxon>Bacilli</taxon>
        <taxon>Lactobacillales</taxon>
        <taxon>Lactobacillaceae</taxon>
        <taxon>Ligilactobacillus</taxon>
    </lineage>
</organism>
<dbReference type="Proteomes" id="UP000195378">
    <property type="component" value="Chromosome"/>
</dbReference>
<dbReference type="EMBL" id="CP017107">
    <property type="protein sequence ID" value="AOO73564.1"/>
    <property type="molecule type" value="Genomic_DNA"/>
</dbReference>
<reference evidence="19" key="11">
    <citation type="submission" date="2023-04" db="EMBL/GenBank/DDBJ databases">
        <title>Four porcine-derived lactic acid bacteria strains analyses and their evaluation as potential probiotics based on genomics.</title>
        <authorList>
            <person name="Niu D."/>
        </authorList>
    </citation>
    <scope>NUCLEOTIDE SEQUENCE</scope>
    <source>
        <strain evidence="19">ZSA5</strain>
    </source>
</reference>
<dbReference type="Proteomes" id="UP000094723">
    <property type="component" value="Chromosome"/>
</dbReference>
<comment type="similarity">
    <text evidence="3 8">Belongs to the flavodoxin family.</text>
</comment>
<dbReference type="Proteomes" id="UP001174888">
    <property type="component" value="Unassembled WGS sequence"/>
</dbReference>
<dbReference type="EMBL" id="CP007646">
    <property type="protein sequence ID" value="AIR10921.1"/>
    <property type="molecule type" value="Genomic_DNA"/>
</dbReference>
<dbReference type="EMBL" id="NBEF01000021">
    <property type="protein sequence ID" value="OQQ90000.1"/>
    <property type="molecule type" value="Genomic_DNA"/>
</dbReference>
<sequence>MASVKVVFATITGNNEDVADIIAEALENKGITVDVEEISQVDAFDLEEFDGVIVCPYTYDEGALPDEGMDFYEDLADVDLSGKVYGVAGSGDTFYGEYFCTAVDDFGTQLAKAGATKGAENVKINLAPDSDEDIEILENFAGEFAAKLEEN</sequence>
<dbReference type="PANTHER" id="PTHR42809">
    <property type="entry name" value="FLAVODOXIN 2"/>
    <property type="match status" value="1"/>
</dbReference>
<dbReference type="EMBL" id="DYVK01000012">
    <property type="protein sequence ID" value="HJG14708.1"/>
    <property type="molecule type" value="Genomic_DNA"/>
</dbReference>
<dbReference type="NCBIfam" id="NF005216">
    <property type="entry name" value="PRK06703.1"/>
    <property type="match status" value="1"/>
</dbReference>
<dbReference type="GO" id="GO:0016651">
    <property type="term" value="F:oxidoreductase activity, acting on NAD(P)H"/>
    <property type="evidence" value="ECO:0007669"/>
    <property type="project" value="UniProtKB-ARBA"/>
</dbReference>
<dbReference type="RefSeq" id="WP_004564311.1">
    <property type="nucleotide sequence ID" value="NZ_CABMGV010000001.1"/>
</dbReference>
<keyword evidence="7 8" id="KW-0249">Electron transport</keyword>
<reference evidence="24" key="6">
    <citation type="submission" date="2017-04" db="EMBL/GenBank/DDBJ databases">
        <title>Function of individual gut microbiota members based on whole genome sequencing of pure cultures obtained from chicken caecum.</title>
        <authorList>
            <person name="Medvecky M."/>
            <person name="Cejkova D."/>
            <person name="Polansky O."/>
            <person name="Karasova D."/>
            <person name="Kubasova T."/>
            <person name="Cizek A."/>
            <person name="Rychlik I."/>
        </authorList>
    </citation>
    <scope>NUCLEOTIDE SEQUENCE [LARGE SCALE GENOMIC DNA]</scope>
    <source>
        <strain evidence="24">An84</strain>
    </source>
</reference>
<evidence type="ECO:0000256" key="2">
    <source>
        <dbReference type="ARBA" id="ARBA00003297"/>
    </source>
</evidence>
<dbReference type="GO" id="GO:0009055">
    <property type="term" value="F:electron transfer activity"/>
    <property type="evidence" value="ECO:0007669"/>
    <property type="project" value="UniProtKB-UniRule"/>
</dbReference>
<reference evidence="13" key="9">
    <citation type="submission" date="2021-09" db="EMBL/GenBank/DDBJ databases">
        <authorList>
            <person name="Gilroy R."/>
        </authorList>
    </citation>
    <scope>NUCLEOTIDE SEQUENCE</scope>
    <source>
        <strain evidence="13">CHK189-29639</strain>
    </source>
</reference>
<dbReference type="Proteomes" id="UP000196255">
    <property type="component" value="Unassembled WGS sequence"/>
</dbReference>
<evidence type="ECO:0000256" key="3">
    <source>
        <dbReference type="ARBA" id="ARBA00005267"/>
    </source>
</evidence>
<evidence type="ECO:0000313" key="14">
    <source>
        <dbReference type="EMBL" id="MDF4187231.1"/>
    </source>
</evidence>
<evidence type="ECO:0000256" key="1">
    <source>
        <dbReference type="ARBA" id="ARBA00001917"/>
    </source>
</evidence>
<evidence type="ECO:0000313" key="25">
    <source>
        <dbReference type="Proteomes" id="UP000218139"/>
    </source>
</evidence>
<dbReference type="EMBL" id="LXZO01000127">
    <property type="protein sequence ID" value="PAY44525.1"/>
    <property type="molecule type" value="Genomic_DNA"/>
</dbReference>
<comment type="cofactor">
    <cofactor evidence="1 8">
        <name>FMN</name>
        <dbReference type="ChEBI" id="CHEBI:58210"/>
    </cofactor>
</comment>
<dbReference type="EMBL" id="CP123971">
    <property type="protein sequence ID" value="WII28122.1"/>
    <property type="molecule type" value="Genomic_DNA"/>
</dbReference>
<reference evidence="15" key="12">
    <citation type="submission" date="2023-07" db="EMBL/GenBank/DDBJ databases">
        <title>Complete genome sequence of Ligilactobacillus salivarius SRCM217594 isolated from Gallus gallus domesticus feces.</title>
        <authorList>
            <person name="Yang H.-G."/>
            <person name="Ryu M.-S."/>
            <person name="Ha G.-S."/>
            <person name="Yang H.-J."/>
            <person name="Jeong D.-Y."/>
        </authorList>
    </citation>
    <scope>NUCLEOTIDE SEQUENCE</scope>
    <source>
        <strain evidence="15">SRCM217594</strain>
    </source>
</reference>
<dbReference type="Gene3D" id="3.40.50.360">
    <property type="match status" value="1"/>
</dbReference>
<reference evidence="12 23" key="5">
    <citation type="submission" date="2017-04" db="EMBL/GenBank/DDBJ databases">
        <title>Complete genome sequence of Lactobacillus salivarius ZLS006, a probiotic strain isolated from healthy piglet.</title>
        <authorList>
            <person name="Zhang D."/>
        </authorList>
    </citation>
    <scope>NUCLEOTIDE SEQUENCE [LARGE SCALE GENOMIC DNA]</scope>
    <source>
        <strain evidence="12 23">ZLS006</strain>
    </source>
</reference>